<dbReference type="GO" id="GO:0005737">
    <property type="term" value="C:cytoplasm"/>
    <property type="evidence" value="ECO:0007669"/>
    <property type="project" value="InterPro"/>
</dbReference>
<evidence type="ECO:0000256" key="3">
    <source>
        <dbReference type="ARBA" id="ARBA00022723"/>
    </source>
</evidence>
<evidence type="ECO:0000256" key="7">
    <source>
        <dbReference type="ARBA" id="ARBA00023027"/>
    </source>
</evidence>
<evidence type="ECO:0000256" key="6">
    <source>
        <dbReference type="ARBA" id="ARBA00022842"/>
    </source>
</evidence>
<comment type="pathway">
    <text evidence="8">Cofactor biosynthesis; NAD(+) biosynthesis; NAD(+) from deamido-NAD(+) (ammonia route): step 1/1.</text>
</comment>
<comment type="subunit">
    <text evidence="8">Homodimer.</text>
</comment>
<dbReference type="PANTHER" id="PTHR23090">
    <property type="entry name" value="NH 3 /GLUTAMINE-DEPENDENT NAD + SYNTHETASE"/>
    <property type="match status" value="1"/>
</dbReference>
<dbReference type="InterPro" id="IPR022310">
    <property type="entry name" value="NAD/GMP_synthase"/>
</dbReference>
<dbReference type="NCBIfam" id="NF010587">
    <property type="entry name" value="PRK13980.1"/>
    <property type="match status" value="1"/>
</dbReference>
<dbReference type="InterPro" id="IPR014729">
    <property type="entry name" value="Rossmann-like_a/b/a_fold"/>
</dbReference>
<dbReference type="SUPFAM" id="SSF52402">
    <property type="entry name" value="Adenine nucleotide alpha hydrolases-like"/>
    <property type="match status" value="1"/>
</dbReference>
<dbReference type="EMBL" id="CP062796">
    <property type="protein sequence ID" value="QUL99724.1"/>
    <property type="molecule type" value="Genomic_DNA"/>
</dbReference>
<accession>A0AAT9LFB5</accession>
<dbReference type="AlphaFoldDB" id="A0AAT9LFB5"/>
<dbReference type="Pfam" id="PF02540">
    <property type="entry name" value="NAD_synthase"/>
    <property type="match status" value="1"/>
</dbReference>
<organism evidence="12">
    <name type="scientific">Candidatus Fermentithermobacillus carboniphilus</name>
    <dbReference type="NCBI Taxonomy" id="3085328"/>
    <lineage>
        <taxon>Bacteria</taxon>
        <taxon>Bacillati</taxon>
        <taxon>Bacillota</taxon>
        <taxon>Candidatus Fermentithermobacillia</taxon>
        <taxon>Candidatus Fermentithermobacillales</taxon>
        <taxon>Candidatus Fermentithermobacillaceae</taxon>
        <taxon>Candidatus Fermentithermobacillus</taxon>
    </lineage>
</organism>
<proteinExistence type="inferred from homology"/>
<dbReference type="HAMAP" id="MF_00193">
    <property type="entry name" value="NadE_ammonia_dep"/>
    <property type="match status" value="1"/>
</dbReference>
<comment type="similarity">
    <text evidence="1 8 9">Belongs to the NAD synthetase family.</text>
</comment>
<feature type="binding site" evidence="8">
    <location>
        <position position="35"/>
    </location>
    <ligand>
        <name>Mg(2+)</name>
        <dbReference type="ChEBI" id="CHEBI:18420"/>
    </ligand>
</feature>
<name>A0AAT9LFB5_9FIRM</name>
<feature type="binding site" evidence="8">
    <location>
        <position position="183"/>
    </location>
    <ligand>
        <name>ATP</name>
        <dbReference type="ChEBI" id="CHEBI:30616"/>
    </ligand>
</feature>
<evidence type="ECO:0000256" key="1">
    <source>
        <dbReference type="ARBA" id="ARBA00005859"/>
    </source>
</evidence>
<feature type="binding site" evidence="8">
    <location>
        <position position="137"/>
    </location>
    <ligand>
        <name>Mg(2+)</name>
        <dbReference type="ChEBI" id="CHEBI:18420"/>
    </ligand>
</feature>
<dbReference type="GO" id="GO:0003952">
    <property type="term" value="F:NAD+ synthase (glutamine-hydrolyzing) activity"/>
    <property type="evidence" value="ECO:0007669"/>
    <property type="project" value="InterPro"/>
</dbReference>
<feature type="binding site" evidence="8">
    <location>
        <position position="161"/>
    </location>
    <ligand>
        <name>ATP</name>
        <dbReference type="ChEBI" id="CHEBI:30616"/>
    </ligand>
</feature>
<dbReference type="PANTHER" id="PTHR23090:SF9">
    <property type="entry name" value="GLUTAMINE-DEPENDENT NAD(+) SYNTHETASE"/>
    <property type="match status" value="1"/>
</dbReference>
<dbReference type="InterPro" id="IPR003694">
    <property type="entry name" value="NAD_synthase"/>
</dbReference>
<feature type="binding site" description="in other chain" evidence="8">
    <location>
        <begin position="229"/>
        <end position="230"/>
    </location>
    <ligand>
        <name>deamido-NAD(+)</name>
        <dbReference type="ChEBI" id="CHEBI:58437"/>
        <note>ligand shared between two neighboring subunits</note>
    </ligand>
</feature>
<dbReference type="Gene3D" id="3.40.50.620">
    <property type="entry name" value="HUPs"/>
    <property type="match status" value="1"/>
</dbReference>
<feature type="binding site" evidence="8">
    <location>
        <position position="132"/>
    </location>
    <ligand>
        <name>ATP</name>
        <dbReference type="ChEBI" id="CHEBI:30616"/>
    </ligand>
</feature>
<comment type="catalytic activity">
    <reaction evidence="8 10">
        <text>deamido-NAD(+) + NH4(+) + ATP = AMP + diphosphate + NAD(+) + H(+)</text>
        <dbReference type="Rhea" id="RHEA:21188"/>
        <dbReference type="ChEBI" id="CHEBI:15378"/>
        <dbReference type="ChEBI" id="CHEBI:28938"/>
        <dbReference type="ChEBI" id="CHEBI:30616"/>
        <dbReference type="ChEBI" id="CHEBI:33019"/>
        <dbReference type="ChEBI" id="CHEBI:57540"/>
        <dbReference type="ChEBI" id="CHEBI:58437"/>
        <dbReference type="ChEBI" id="CHEBI:456215"/>
        <dbReference type="EC" id="6.3.1.5"/>
    </reaction>
</comment>
<reference evidence="12" key="1">
    <citation type="submission" date="2020-10" db="EMBL/GenBank/DDBJ databases">
        <authorList>
            <person name="Kadnikov V."/>
            <person name="Beletsky A.V."/>
            <person name="Mardanov A.V."/>
            <person name="Karnachuk O.V."/>
            <person name="Ravin N.V."/>
        </authorList>
    </citation>
    <scope>NUCLEOTIDE SEQUENCE</scope>
    <source>
        <strain evidence="12">Bu02</strain>
    </source>
</reference>
<evidence type="ECO:0000256" key="2">
    <source>
        <dbReference type="ARBA" id="ARBA00022598"/>
    </source>
</evidence>
<keyword evidence="3 8" id="KW-0479">Metal-binding</keyword>
<evidence type="ECO:0000259" key="11">
    <source>
        <dbReference type="Pfam" id="PF02540"/>
    </source>
</evidence>
<feature type="binding site" evidence="8">
    <location>
        <begin position="29"/>
        <end position="36"/>
    </location>
    <ligand>
        <name>ATP</name>
        <dbReference type="ChEBI" id="CHEBI:30616"/>
    </ligand>
</feature>
<dbReference type="GO" id="GO:0009435">
    <property type="term" value="P:NAD+ biosynthetic process"/>
    <property type="evidence" value="ECO:0007669"/>
    <property type="project" value="UniProtKB-UniRule"/>
</dbReference>
<dbReference type="GO" id="GO:0004359">
    <property type="term" value="F:glutaminase activity"/>
    <property type="evidence" value="ECO:0007669"/>
    <property type="project" value="InterPro"/>
</dbReference>
<sequence>MSLDSKVQYLVTWMRERAEEAGAKGGVFGVSGGVDSALVLALAKRAWPENCLGLVMPCHSLPEDVEDALYVLREFSCPYRLIDLSPVYDGLVASLPDQREDSELALANIKPRLRMITLYYYANLMNYIVVGTGNKAELHVGYFTKYGDGGVDILPLGDLTKREVRELAKYLGVPERIVERVPSAGLWRGQTDEGEMRITYRDLDAYLSGEAIPPEVKERIDERHRRSEHKRRLPPVARLDVLYEEE</sequence>
<dbReference type="KEGG" id="fcz:IMF26_10820"/>
<evidence type="ECO:0000256" key="8">
    <source>
        <dbReference type="HAMAP-Rule" id="MF_00193"/>
    </source>
</evidence>
<dbReference type="NCBIfam" id="TIGR00552">
    <property type="entry name" value="nadE"/>
    <property type="match status" value="1"/>
</dbReference>
<keyword evidence="7 8" id="KW-0520">NAD</keyword>
<evidence type="ECO:0000313" key="12">
    <source>
        <dbReference type="EMBL" id="QUL99724.1"/>
    </source>
</evidence>
<dbReference type="GO" id="GO:0046872">
    <property type="term" value="F:metal ion binding"/>
    <property type="evidence" value="ECO:0007669"/>
    <property type="project" value="UniProtKB-KW"/>
</dbReference>
<dbReference type="GO" id="GO:0005524">
    <property type="term" value="F:ATP binding"/>
    <property type="evidence" value="ECO:0007669"/>
    <property type="project" value="UniProtKB-UniRule"/>
</dbReference>
<comment type="function">
    <text evidence="8">Catalyzes the ATP-dependent amidation of deamido-NAD to form NAD. Uses ammonia as a nitrogen source.</text>
</comment>
<keyword evidence="6 8" id="KW-0460">Magnesium</keyword>
<feature type="binding site" description="in other chain" evidence="8">
    <location>
        <position position="145"/>
    </location>
    <ligand>
        <name>deamido-NAD(+)</name>
        <dbReference type="ChEBI" id="CHEBI:58437"/>
        <note>ligand shared between two neighboring subunits</note>
    </ligand>
</feature>
<dbReference type="GO" id="GO:0008795">
    <property type="term" value="F:NAD+ synthase activity"/>
    <property type="evidence" value="ECO:0007669"/>
    <property type="project" value="UniProtKB-UniRule"/>
</dbReference>
<dbReference type="EC" id="6.3.1.5" evidence="8 10"/>
<keyword evidence="2 8" id="KW-0436">Ligase</keyword>
<dbReference type="InterPro" id="IPR022926">
    <property type="entry name" value="NH(3)-dep_NAD(+)_synth"/>
</dbReference>
<protein>
    <recommendedName>
        <fullName evidence="8 10">NH(3)-dependent NAD(+) synthetase</fullName>
        <ecNumber evidence="8 10">6.3.1.5</ecNumber>
    </recommendedName>
</protein>
<gene>
    <name evidence="8" type="primary">nadE</name>
    <name evidence="12" type="ORF">IMF26_10820</name>
</gene>
<evidence type="ECO:0000256" key="9">
    <source>
        <dbReference type="RuleBase" id="RU003811"/>
    </source>
</evidence>
<reference evidence="12" key="2">
    <citation type="journal article" date="2023" name="Biology">
        <title>Prokaryotic Life Associated with Coal-Fire Gas Vents Revealed by Metagenomics.</title>
        <authorList>
            <person name="Kadnikov V.V."/>
            <person name="Mardanov A.V."/>
            <person name="Beletsky A.V."/>
            <person name="Karnachuk O.V."/>
            <person name="Ravin N.V."/>
        </authorList>
    </citation>
    <scope>NUCLEOTIDE SEQUENCE</scope>
    <source>
        <strain evidence="12">Bu02</strain>
    </source>
</reference>
<evidence type="ECO:0000256" key="4">
    <source>
        <dbReference type="ARBA" id="ARBA00022741"/>
    </source>
</evidence>
<keyword evidence="4 8" id="KW-0547">Nucleotide-binding</keyword>
<keyword evidence="5 8" id="KW-0067">ATP-binding</keyword>
<dbReference type="CDD" id="cd00553">
    <property type="entry name" value="NAD_synthase"/>
    <property type="match status" value="1"/>
</dbReference>
<evidence type="ECO:0000256" key="10">
    <source>
        <dbReference type="RuleBase" id="RU003812"/>
    </source>
</evidence>
<feature type="domain" description="NAD/GMP synthase" evidence="11">
    <location>
        <begin position="7"/>
        <end position="234"/>
    </location>
</feature>
<feature type="binding site" evidence="8">
    <location>
        <position position="152"/>
    </location>
    <ligand>
        <name>deamido-NAD(+)</name>
        <dbReference type="ChEBI" id="CHEBI:58437"/>
        <note>ligand shared between two neighboring subunits</note>
    </ligand>
</feature>
<feature type="binding site" description="in other chain" evidence="8">
    <location>
        <position position="112"/>
    </location>
    <ligand>
        <name>deamido-NAD(+)</name>
        <dbReference type="ChEBI" id="CHEBI:58437"/>
        <note>ligand shared between two neighboring subunits</note>
    </ligand>
</feature>
<evidence type="ECO:0000256" key="5">
    <source>
        <dbReference type="ARBA" id="ARBA00022840"/>
    </source>
</evidence>